<evidence type="ECO:0000313" key="3">
    <source>
        <dbReference type="Proteomes" id="UP001165065"/>
    </source>
</evidence>
<gene>
    <name evidence="2" type="ORF">TrCOL_g10011</name>
</gene>
<dbReference type="EMBL" id="BRYA01000201">
    <property type="protein sequence ID" value="GMI43872.1"/>
    <property type="molecule type" value="Genomic_DNA"/>
</dbReference>
<accession>A0A9W7GDM2</accession>
<protein>
    <submittedName>
        <fullName evidence="2">Uncharacterized protein</fullName>
    </submittedName>
</protein>
<comment type="caution">
    <text evidence="2">The sequence shown here is derived from an EMBL/GenBank/DDBJ whole genome shotgun (WGS) entry which is preliminary data.</text>
</comment>
<name>A0A9W7GDM2_9STRA</name>
<dbReference type="AlphaFoldDB" id="A0A9W7GDM2"/>
<keyword evidence="3" id="KW-1185">Reference proteome</keyword>
<evidence type="ECO:0000256" key="1">
    <source>
        <dbReference type="SAM" id="MobiDB-lite"/>
    </source>
</evidence>
<sequence>MFKEWYSDLGPGERVRPDVVRSYRVSTITLGARGLDRLGGGRGHEAREEVEGVLGGRRGKKEETIRKEVLEARNGMIREF</sequence>
<feature type="region of interest" description="Disordered" evidence="1">
    <location>
        <begin position="36"/>
        <end position="58"/>
    </location>
</feature>
<organism evidence="2 3">
    <name type="scientific">Triparma columacea</name>
    <dbReference type="NCBI Taxonomy" id="722753"/>
    <lineage>
        <taxon>Eukaryota</taxon>
        <taxon>Sar</taxon>
        <taxon>Stramenopiles</taxon>
        <taxon>Ochrophyta</taxon>
        <taxon>Bolidophyceae</taxon>
        <taxon>Parmales</taxon>
        <taxon>Triparmaceae</taxon>
        <taxon>Triparma</taxon>
    </lineage>
</organism>
<reference evidence="3" key="1">
    <citation type="journal article" date="2023" name="Commun. Biol.">
        <title>Genome analysis of Parmales, the sister group of diatoms, reveals the evolutionary specialization of diatoms from phago-mixotrophs to photoautotrophs.</title>
        <authorList>
            <person name="Ban H."/>
            <person name="Sato S."/>
            <person name="Yoshikawa S."/>
            <person name="Yamada K."/>
            <person name="Nakamura Y."/>
            <person name="Ichinomiya M."/>
            <person name="Sato N."/>
            <person name="Blanc-Mathieu R."/>
            <person name="Endo H."/>
            <person name="Kuwata A."/>
            <person name="Ogata H."/>
        </authorList>
    </citation>
    <scope>NUCLEOTIDE SEQUENCE [LARGE SCALE GENOMIC DNA]</scope>
</reference>
<proteinExistence type="predicted"/>
<dbReference type="Proteomes" id="UP001165065">
    <property type="component" value="Unassembled WGS sequence"/>
</dbReference>
<evidence type="ECO:0000313" key="2">
    <source>
        <dbReference type="EMBL" id="GMI43872.1"/>
    </source>
</evidence>